<sequence length="122" mass="14111">MLDAYNKEEAEYNNAVKNSEQLKTRVPGLQEEIEKQNKIIQQLQEIVNNNNETISSLKKIKNLSIFDLVKDDQIKDQIKIDNIKDQGSNSINLDNVLGKTKEDKTKFDSNWDPQFPDSLIYP</sequence>
<dbReference type="AlphaFoldDB" id="A0ABD3X8J3"/>
<evidence type="ECO:0000256" key="2">
    <source>
        <dbReference type="SAM" id="MobiDB-lite"/>
    </source>
</evidence>
<proteinExistence type="predicted"/>
<evidence type="ECO:0000256" key="1">
    <source>
        <dbReference type="SAM" id="Coils"/>
    </source>
</evidence>
<dbReference type="Proteomes" id="UP001634394">
    <property type="component" value="Unassembled WGS sequence"/>
</dbReference>
<keyword evidence="1" id="KW-0175">Coiled coil</keyword>
<gene>
    <name evidence="3" type="ORF">ACJMK2_027770</name>
</gene>
<name>A0ABD3X8J3_SINWO</name>
<accession>A0ABD3X8J3</accession>
<dbReference type="EMBL" id="JBJQND010000003">
    <property type="protein sequence ID" value="KAL3881318.1"/>
    <property type="molecule type" value="Genomic_DNA"/>
</dbReference>
<evidence type="ECO:0000313" key="3">
    <source>
        <dbReference type="EMBL" id="KAL3881318.1"/>
    </source>
</evidence>
<protein>
    <submittedName>
        <fullName evidence="3">Uncharacterized protein</fullName>
    </submittedName>
</protein>
<organism evidence="3 4">
    <name type="scientific">Sinanodonta woodiana</name>
    <name type="common">Chinese pond mussel</name>
    <name type="synonym">Anodonta woodiana</name>
    <dbReference type="NCBI Taxonomy" id="1069815"/>
    <lineage>
        <taxon>Eukaryota</taxon>
        <taxon>Metazoa</taxon>
        <taxon>Spiralia</taxon>
        <taxon>Lophotrochozoa</taxon>
        <taxon>Mollusca</taxon>
        <taxon>Bivalvia</taxon>
        <taxon>Autobranchia</taxon>
        <taxon>Heteroconchia</taxon>
        <taxon>Palaeoheterodonta</taxon>
        <taxon>Unionida</taxon>
        <taxon>Unionoidea</taxon>
        <taxon>Unionidae</taxon>
        <taxon>Unioninae</taxon>
        <taxon>Sinanodonta</taxon>
    </lineage>
</organism>
<evidence type="ECO:0000313" key="4">
    <source>
        <dbReference type="Proteomes" id="UP001634394"/>
    </source>
</evidence>
<feature type="region of interest" description="Disordered" evidence="2">
    <location>
        <begin position="103"/>
        <end position="122"/>
    </location>
</feature>
<feature type="coiled-coil region" evidence="1">
    <location>
        <begin position="2"/>
        <end position="53"/>
    </location>
</feature>
<comment type="caution">
    <text evidence="3">The sequence shown here is derived from an EMBL/GenBank/DDBJ whole genome shotgun (WGS) entry which is preliminary data.</text>
</comment>
<keyword evidence="4" id="KW-1185">Reference proteome</keyword>
<reference evidence="3 4" key="1">
    <citation type="submission" date="2024-11" db="EMBL/GenBank/DDBJ databases">
        <title>Chromosome-level genome assembly of the freshwater bivalve Anodonta woodiana.</title>
        <authorList>
            <person name="Chen X."/>
        </authorList>
    </citation>
    <scope>NUCLEOTIDE SEQUENCE [LARGE SCALE GENOMIC DNA]</scope>
    <source>
        <strain evidence="3">MN2024</strain>
        <tissue evidence="3">Gills</tissue>
    </source>
</reference>